<evidence type="ECO:0000256" key="4">
    <source>
        <dbReference type="ARBA" id="ARBA00023015"/>
    </source>
</evidence>
<keyword evidence="3 6" id="KW-0694">RNA-binding</keyword>
<evidence type="ECO:0000256" key="5">
    <source>
        <dbReference type="ARBA" id="ARBA00023163"/>
    </source>
</evidence>
<keyword evidence="5 6" id="KW-0804">Transcription</keyword>
<dbReference type="HAMAP" id="MF_00073">
    <property type="entry name" value="NusB"/>
    <property type="match status" value="1"/>
</dbReference>
<feature type="domain" description="NusB/RsmB/TIM44" evidence="7">
    <location>
        <begin position="9"/>
        <end position="128"/>
    </location>
</feature>
<dbReference type="NCBIfam" id="TIGR01951">
    <property type="entry name" value="nusB"/>
    <property type="match status" value="1"/>
</dbReference>
<sequence>MNGVDVRRSERERVLTLLYQAEILDIPIREVLGRSTLPESEFVTDRVLGVAEHQELIDRTCSQHLNNWELARMPSLDRNILRLAVYELIYASDVTAPVAISEAVELAKTFSTSDSGRFVNGVLAEVQRTLHAKEAG</sequence>
<dbReference type="GO" id="GO:0005829">
    <property type="term" value="C:cytosol"/>
    <property type="evidence" value="ECO:0007669"/>
    <property type="project" value="TreeGrafter"/>
</dbReference>
<dbReference type="PANTHER" id="PTHR11078:SF3">
    <property type="entry name" value="ANTITERMINATION NUSB DOMAIN-CONTAINING PROTEIN"/>
    <property type="match status" value="1"/>
</dbReference>
<dbReference type="SUPFAM" id="SSF48013">
    <property type="entry name" value="NusB-like"/>
    <property type="match status" value="1"/>
</dbReference>
<gene>
    <name evidence="6" type="primary">nusB</name>
    <name evidence="8" type="ORF">SAMN02745225_00502</name>
</gene>
<protein>
    <recommendedName>
        <fullName evidence="6">Transcription antitermination protein NusB</fullName>
    </recommendedName>
    <alternativeName>
        <fullName evidence="6">Antitermination factor NusB</fullName>
    </alternativeName>
</protein>
<organism evidence="8 9">
    <name type="scientific">Ferrithrix thermotolerans DSM 19514</name>
    <dbReference type="NCBI Taxonomy" id="1121881"/>
    <lineage>
        <taxon>Bacteria</taxon>
        <taxon>Bacillati</taxon>
        <taxon>Actinomycetota</taxon>
        <taxon>Acidimicrobiia</taxon>
        <taxon>Acidimicrobiales</taxon>
        <taxon>Acidimicrobiaceae</taxon>
        <taxon>Ferrithrix</taxon>
    </lineage>
</organism>
<dbReference type="STRING" id="1121881.SAMN02745225_00502"/>
<dbReference type="GO" id="GO:0006353">
    <property type="term" value="P:DNA-templated transcription termination"/>
    <property type="evidence" value="ECO:0007669"/>
    <property type="project" value="UniProtKB-UniRule"/>
</dbReference>
<dbReference type="Pfam" id="PF01029">
    <property type="entry name" value="NusB"/>
    <property type="match status" value="1"/>
</dbReference>
<name>A0A1M4T4Y9_9ACTN</name>
<dbReference type="GO" id="GO:0003723">
    <property type="term" value="F:RNA binding"/>
    <property type="evidence" value="ECO:0007669"/>
    <property type="project" value="UniProtKB-UniRule"/>
</dbReference>
<evidence type="ECO:0000313" key="9">
    <source>
        <dbReference type="Proteomes" id="UP000184295"/>
    </source>
</evidence>
<comment type="function">
    <text evidence="6">Involved in transcription antitermination. Required for transcription of ribosomal RNA (rRNA) genes. Binds specifically to the boxA antiterminator sequence of the ribosomal RNA (rrn) operons.</text>
</comment>
<comment type="similarity">
    <text evidence="1 6">Belongs to the NusB family.</text>
</comment>
<evidence type="ECO:0000256" key="1">
    <source>
        <dbReference type="ARBA" id="ARBA00005952"/>
    </source>
</evidence>
<dbReference type="GO" id="GO:0031564">
    <property type="term" value="P:transcription antitermination"/>
    <property type="evidence" value="ECO:0007669"/>
    <property type="project" value="UniProtKB-KW"/>
</dbReference>
<proteinExistence type="inferred from homology"/>
<dbReference type="RefSeq" id="WP_072788425.1">
    <property type="nucleotide sequence ID" value="NZ_FQUL01000004.1"/>
</dbReference>
<dbReference type="EMBL" id="FQUL01000004">
    <property type="protein sequence ID" value="SHE39572.1"/>
    <property type="molecule type" value="Genomic_DNA"/>
</dbReference>
<dbReference type="InterPro" id="IPR011605">
    <property type="entry name" value="NusB_fam"/>
</dbReference>
<dbReference type="InterPro" id="IPR006027">
    <property type="entry name" value="NusB_RsmB_TIM44"/>
</dbReference>
<keyword evidence="2 6" id="KW-0889">Transcription antitermination</keyword>
<dbReference type="OrthoDB" id="3528057at2"/>
<dbReference type="PANTHER" id="PTHR11078">
    <property type="entry name" value="N UTILIZATION SUBSTANCE PROTEIN B-RELATED"/>
    <property type="match status" value="1"/>
</dbReference>
<evidence type="ECO:0000313" key="8">
    <source>
        <dbReference type="EMBL" id="SHE39572.1"/>
    </source>
</evidence>
<dbReference type="AlphaFoldDB" id="A0A1M4T4Y9"/>
<evidence type="ECO:0000256" key="6">
    <source>
        <dbReference type="HAMAP-Rule" id="MF_00073"/>
    </source>
</evidence>
<reference evidence="9" key="1">
    <citation type="submission" date="2016-11" db="EMBL/GenBank/DDBJ databases">
        <authorList>
            <person name="Varghese N."/>
            <person name="Submissions S."/>
        </authorList>
    </citation>
    <scope>NUCLEOTIDE SEQUENCE [LARGE SCALE GENOMIC DNA]</scope>
    <source>
        <strain evidence="9">DSM 19514</strain>
    </source>
</reference>
<dbReference type="InterPro" id="IPR035926">
    <property type="entry name" value="NusB-like_sf"/>
</dbReference>
<evidence type="ECO:0000256" key="3">
    <source>
        <dbReference type="ARBA" id="ARBA00022884"/>
    </source>
</evidence>
<evidence type="ECO:0000256" key="2">
    <source>
        <dbReference type="ARBA" id="ARBA00022814"/>
    </source>
</evidence>
<keyword evidence="4 6" id="KW-0805">Transcription regulation</keyword>
<keyword evidence="9" id="KW-1185">Reference proteome</keyword>
<dbReference type="Gene3D" id="1.10.940.10">
    <property type="entry name" value="NusB-like"/>
    <property type="match status" value="1"/>
</dbReference>
<accession>A0A1M4T4Y9</accession>
<evidence type="ECO:0000259" key="7">
    <source>
        <dbReference type="Pfam" id="PF01029"/>
    </source>
</evidence>
<dbReference type="Proteomes" id="UP000184295">
    <property type="component" value="Unassembled WGS sequence"/>
</dbReference>